<comment type="similarity">
    <text evidence="2">Belongs to the peptidase M13 family.</text>
</comment>
<name>A0ABN8N1U2_9CNID</name>
<keyword evidence="3" id="KW-0645">Protease</keyword>
<proteinExistence type="inferred from homology"/>
<gene>
    <name evidence="11" type="ORF">PLOB_00039607</name>
</gene>
<keyword evidence="6" id="KW-0862">Zinc</keyword>
<evidence type="ECO:0000259" key="9">
    <source>
        <dbReference type="Pfam" id="PF01431"/>
    </source>
</evidence>
<dbReference type="PRINTS" id="PR00786">
    <property type="entry name" value="NEPRILYSIN"/>
</dbReference>
<reference evidence="11 12" key="1">
    <citation type="submission" date="2022-05" db="EMBL/GenBank/DDBJ databases">
        <authorList>
            <consortium name="Genoscope - CEA"/>
            <person name="William W."/>
        </authorList>
    </citation>
    <scope>NUCLEOTIDE SEQUENCE [LARGE SCALE GENOMIC DNA]</scope>
</reference>
<keyword evidence="12" id="KW-1185">Reference proteome</keyword>
<evidence type="ECO:0000259" key="10">
    <source>
        <dbReference type="Pfam" id="PF05649"/>
    </source>
</evidence>
<protein>
    <recommendedName>
        <fullName evidence="13">Endothelin-converting enzyme 1</fullName>
    </recommendedName>
</protein>
<keyword evidence="4" id="KW-0479">Metal-binding</keyword>
<feature type="domain" description="Peptidase M13 N-terminal" evidence="10">
    <location>
        <begin position="92"/>
        <end position="501"/>
    </location>
</feature>
<keyword evidence="5" id="KW-0378">Hydrolase</keyword>
<feature type="domain" description="Peptidase M13 C-terminal" evidence="9">
    <location>
        <begin position="560"/>
        <end position="763"/>
    </location>
</feature>
<evidence type="ECO:0000256" key="3">
    <source>
        <dbReference type="ARBA" id="ARBA00022670"/>
    </source>
</evidence>
<dbReference type="PANTHER" id="PTHR11733:SF167">
    <property type="entry name" value="FI17812P1-RELATED"/>
    <property type="match status" value="1"/>
</dbReference>
<dbReference type="InterPro" id="IPR008753">
    <property type="entry name" value="Peptidase_M13_N"/>
</dbReference>
<dbReference type="PROSITE" id="PS51885">
    <property type="entry name" value="NEPRILYSIN"/>
    <property type="match status" value="1"/>
</dbReference>
<dbReference type="InterPro" id="IPR018497">
    <property type="entry name" value="Peptidase_M13_C"/>
</dbReference>
<evidence type="ECO:0000256" key="2">
    <source>
        <dbReference type="ARBA" id="ARBA00007357"/>
    </source>
</evidence>
<evidence type="ECO:0000256" key="1">
    <source>
        <dbReference type="ARBA" id="ARBA00001947"/>
    </source>
</evidence>
<accession>A0ABN8N1U2</accession>
<evidence type="ECO:0000256" key="7">
    <source>
        <dbReference type="ARBA" id="ARBA00023049"/>
    </source>
</evidence>
<evidence type="ECO:0000256" key="4">
    <source>
        <dbReference type="ARBA" id="ARBA00022723"/>
    </source>
</evidence>
<feature type="chain" id="PRO_5046176805" description="Endothelin-converting enzyme 1" evidence="8">
    <location>
        <begin position="18"/>
        <end position="764"/>
    </location>
</feature>
<dbReference type="Gene3D" id="3.40.390.10">
    <property type="entry name" value="Collagenase (Catalytic Domain)"/>
    <property type="match status" value="1"/>
</dbReference>
<dbReference type="InterPro" id="IPR000718">
    <property type="entry name" value="Peptidase_M13"/>
</dbReference>
<evidence type="ECO:0000313" key="11">
    <source>
        <dbReference type="EMBL" id="CAH3038030.1"/>
    </source>
</evidence>
<keyword evidence="7" id="KW-0482">Metalloprotease</keyword>
<dbReference type="InterPro" id="IPR042089">
    <property type="entry name" value="Peptidase_M13_dom_2"/>
</dbReference>
<dbReference type="InterPro" id="IPR024079">
    <property type="entry name" value="MetalloPept_cat_dom_sf"/>
</dbReference>
<dbReference type="Pfam" id="PF01431">
    <property type="entry name" value="Peptidase_M13"/>
    <property type="match status" value="1"/>
</dbReference>
<sequence length="764" mass="88061">MDARILKLAVMASVVFAASLATIKTRHDEGHTAHRAVSHQGIADRLDDMIQLRRFFPKPEPTKLQDIPLCETEQCKKQSLKMSEMMNKSVDPCDNFYEYACGGWIAKGLPGDQAKWTIFSYLFEKTEDKLRTLIEAQNNSDNSVGRLVYNWYASCMDQEERNKLKAEPLKELLHLVNGPSLDDWILAPEADPPLILEDVLAFVHRNLSVFPLFTLSLNNDPRNSSSPTHLSLSPQKPLLKTHDVYLSQERHAQVVTKAYLTLMVRLMILVSGVKHMNLLEAFLKERLLSKQLAEIFAFEVELVKAMQEQQSKQELVYIGNIGGYQTDFPEIFNNEVFDWKRYFNKLTEGLGDKSFSDSEPFWVMSAHYLRKLTSILSKFPRRAVFNYITWNIIYEYGSYLSQDFHDAYMDFSHDVYGIKKSSPLWRRCVRGTDKSLDMGVSMLFINGTGFTNESRQHANDMVQHIRSAFMDNLQDVKWMDSKTKRAAVEKAKAIFQQIGYPDFILNQTRLEQYFAGLQVDPKNFFENRLRESGLRMKNTLLFRGKPLNRLQWDMRPTEINAYYSPNNNKIVVPAGILRPPFYHVEYPHAENFGALGFVVGHELTHGFDTSGARYDKEGNLANWWSNKSLQHFMNREKCLVNEYSQCKVQGHNLSGMKTLAENTADNGGLKLAYMAYQKWLQNKDHDTTLPNLELTSRQLFFLSFAQIWCEESTPSYALSELATNVHSPGKWRVLMTLKNHPHFAEAFQCKPGTPMNPSEKCQVW</sequence>
<comment type="cofactor">
    <cofactor evidence="1">
        <name>Zn(2+)</name>
        <dbReference type="ChEBI" id="CHEBI:29105"/>
    </cofactor>
</comment>
<dbReference type="Gene3D" id="1.10.1380.10">
    <property type="entry name" value="Neutral endopeptidase , domain2"/>
    <property type="match status" value="1"/>
</dbReference>
<dbReference type="EMBL" id="CALNXK010000006">
    <property type="protein sequence ID" value="CAH3038030.1"/>
    <property type="molecule type" value="Genomic_DNA"/>
</dbReference>
<dbReference type="CDD" id="cd08662">
    <property type="entry name" value="M13"/>
    <property type="match status" value="1"/>
</dbReference>
<dbReference type="SUPFAM" id="SSF55486">
    <property type="entry name" value="Metalloproteases ('zincins'), catalytic domain"/>
    <property type="match status" value="1"/>
</dbReference>
<feature type="signal peptide" evidence="8">
    <location>
        <begin position="1"/>
        <end position="17"/>
    </location>
</feature>
<evidence type="ECO:0000313" key="12">
    <source>
        <dbReference type="Proteomes" id="UP001159405"/>
    </source>
</evidence>
<evidence type="ECO:0000256" key="5">
    <source>
        <dbReference type="ARBA" id="ARBA00022801"/>
    </source>
</evidence>
<evidence type="ECO:0000256" key="6">
    <source>
        <dbReference type="ARBA" id="ARBA00022833"/>
    </source>
</evidence>
<evidence type="ECO:0008006" key="13">
    <source>
        <dbReference type="Google" id="ProtNLM"/>
    </source>
</evidence>
<dbReference type="PANTHER" id="PTHR11733">
    <property type="entry name" value="ZINC METALLOPROTEASE FAMILY M13 NEPRILYSIN-RELATED"/>
    <property type="match status" value="1"/>
</dbReference>
<comment type="caution">
    <text evidence="11">The sequence shown here is derived from an EMBL/GenBank/DDBJ whole genome shotgun (WGS) entry which is preliminary data.</text>
</comment>
<organism evidence="11 12">
    <name type="scientific">Porites lobata</name>
    <dbReference type="NCBI Taxonomy" id="104759"/>
    <lineage>
        <taxon>Eukaryota</taxon>
        <taxon>Metazoa</taxon>
        <taxon>Cnidaria</taxon>
        <taxon>Anthozoa</taxon>
        <taxon>Hexacorallia</taxon>
        <taxon>Scleractinia</taxon>
        <taxon>Fungiina</taxon>
        <taxon>Poritidae</taxon>
        <taxon>Porites</taxon>
    </lineage>
</organism>
<dbReference type="Proteomes" id="UP001159405">
    <property type="component" value="Unassembled WGS sequence"/>
</dbReference>
<dbReference type="Pfam" id="PF05649">
    <property type="entry name" value="Peptidase_M13_N"/>
    <property type="match status" value="1"/>
</dbReference>
<keyword evidence="8" id="KW-0732">Signal</keyword>
<evidence type="ECO:0000256" key="8">
    <source>
        <dbReference type="SAM" id="SignalP"/>
    </source>
</evidence>